<keyword evidence="2" id="KW-1185">Reference proteome</keyword>
<proteinExistence type="predicted"/>
<reference evidence="1 2" key="1">
    <citation type="journal article" date="2020" name="Nature">
        <title>Six reference-quality genomes reveal evolution of bat adaptations.</title>
        <authorList>
            <person name="Jebb D."/>
            <person name="Huang Z."/>
            <person name="Pippel M."/>
            <person name="Hughes G.M."/>
            <person name="Lavrichenko K."/>
            <person name="Devanna P."/>
            <person name="Winkler S."/>
            <person name="Jermiin L.S."/>
            <person name="Skirmuntt E.C."/>
            <person name="Katzourakis A."/>
            <person name="Burkitt-Gray L."/>
            <person name="Ray D.A."/>
            <person name="Sullivan K.A.M."/>
            <person name="Roscito J.G."/>
            <person name="Kirilenko B.M."/>
            <person name="Davalos L.M."/>
            <person name="Corthals A.P."/>
            <person name="Power M.L."/>
            <person name="Jones G."/>
            <person name="Ransome R.D."/>
            <person name="Dechmann D.K.N."/>
            <person name="Locatelli A.G."/>
            <person name="Puechmaille S.J."/>
            <person name="Fedrigo O."/>
            <person name="Jarvis E.D."/>
            <person name="Hiller M."/>
            <person name="Vernes S.C."/>
            <person name="Myers E.W."/>
            <person name="Teeling E.C."/>
        </authorList>
    </citation>
    <scope>NUCLEOTIDE SEQUENCE [LARGE SCALE GENOMIC DNA]</scope>
    <source>
        <strain evidence="1">MRouAeg1</strain>
        <tissue evidence="1">Muscle</tissue>
    </source>
</reference>
<dbReference type="Proteomes" id="UP000593571">
    <property type="component" value="Unassembled WGS sequence"/>
</dbReference>
<gene>
    <name evidence="1" type="ORF">HJG63_012277</name>
</gene>
<protein>
    <submittedName>
        <fullName evidence="1">Uncharacterized protein</fullName>
    </submittedName>
</protein>
<evidence type="ECO:0000313" key="2">
    <source>
        <dbReference type="Proteomes" id="UP000593571"/>
    </source>
</evidence>
<accession>A0A7J8EZZ8</accession>
<sequence length="144" mass="16116">MNPRYGTLPWVDSQSLEYRLITLGSFYSRGTVIHPFGTANISRCVLAFPDYSTSTLAHISKGLQNSESLTWNPAQYCLMSRDSFYGKAGPLSLCSSPLKNSVVWMWFHSVAAHRFTCSRSWVHPPGEPQSMVYGHATLLNKPDV</sequence>
<dbReference type="AlphaFoldDB" id="A0A7J8EZZ8"/>
<comment type="caution">
    <text evidence="1">The sequence shown here is derived from an EMBL/GenBank/DDBJ whole genome shotgun (WGS) entry which is preliminary data.</text>
</comment>
<dbReference type="EMBL" id="JACASE010000008">
    <property type="protein sequence ID" value="KAF6441078.1"/>
    <property type="molecule type" value="Genomic_DNA"/>
</dbReference>
<evidence type="ECO:0000313" key="1">
    <source>
        <dbReference type="EMBL" id="KAF6441078.1"/>
    </source>
</evidence>
<organism evidence="1 2">
    <name type="scientific">Rousettus aegyptiacus</name>
    <name type="common">Egyptian fruit bat</name>
    <name type="synonym">Pteropus aegyptiacus</name>
    <dbReference type="NCBI Taxonomy" id="9407"/>
    <lineage>
        <taxon>Eukaryota</taxon>
        <taxon>Metazoa</taxon>
        <taxon>Chordata</taxon>
        <taxon>Craniata</taxon>
        <taxon>Vertebrata</taxon>
        <taxon>Euteleostomi</taxon>
        <taxon>Mammalia</taxon>
        <taxon>Eutheria</taxon>
        <taxon>Laurasiatheria</taxon>
        <taxon>Chiroptera</taxon>
        <taxon>Yinpterochiroptera</taxon>
        <taxon>Pteropodoidea</taxon>
        <taxon>Pteropodidae</taxon>
        <taxon>Rousettinae</taxon>
        <taxon>Rousettus</taxon>
    </lineage>
</organism>
<name>A0A7J8EZZ8_ROUAE</name>